<accession>Q17NX5</accession>
<dbReference type="InterPro" id="IPR029058">
    <property type="entry name" value="AB_hydrolase_fold"/>
</dbReference>
<dbReference type="PANTHER" id="PTHR43142:SF1">
    <property type="entry name" value="CARBOXYLIC ESTER HYDROLASE"/>
    <property type="match status" value="1"/>
</dbReference>
<evidence type="ECO:0000256" key="2">
    <source>
        <dbReference type="ARBA" id="ARBA00022487"/>
    </source>
</evidence>
<sequence length="583" mass="66706">MPSRPRTVISHAFIRNESLAEEPVVISRLICRMHPAALVFAILSCAVQSVTLECVVRFSKSASGIGILKNTFENSEYCVYLGIRYGTFGRFQPSQLLEPKDHQNYTAQGSVCPQLDDINYPTQVLGEEDCLFLNVYSPEGANDTSLFAVLVFIHGGSFTIGSAGYDVHGVDLLIGNNIVIVTINYRLDVLGFLRYPKFNITGNYGLLDQRTALQWVRQYINCFGGDPNRITLMGHSAGASSINYHMYSDQSAGLFHQAILQSGTFLMPHAFIYEPEKYAEFYFTQMGVSTRDQLLDRDFRDYFFLNDTSRMLGTVFASMQFPCFLPAADGLSISESPHQLILQNMSRSDIPLLVGTTSTEFLLLLDYVKDYFSWDENFPNRDNKTVLEYVEGVIHAMAAYAKETGLVTEKEQFFRDLANYANMIFPADNFVEKMLASERKSPIYRYRFGFEGKFGWYKNEFYRTRMNTSRPGVVHGDDLGYIFTPYNVREALEQPENYRKEWYVHRMLAKAIACFVKHGNPSTEHLHWKPVNAAGENVVYIGDEMVSKTENNSHYMANFWKRIHDCYYYYRCSRLEAPMAKDV</sequence>
<organism evidence="8 9">
    <name type="scientific">Aedes aegypti</name>
    <name type="common">Yellowfever mosquito</name>
    <name type="synonym">Culex aegypti</name>
    <dbReference type="NCBI Taxonomy" id="7159"/>
    <lineage>
        <taxon>Eukaryota</taxon>
        <taxon>Metazoa</taxon>
        <taxon>Ecdysozoa</taxon>
        <taxon>Arthropoda</taxon>
        <taxon>Hexapoda</taxon>
        <taxon>Insecta</taxon>
        <taxon>Pterygota</taxon>
        <taxon>Neoptera</taxon>
        <taxon>Endopterygota</taxon>
        <taxon>Diptera</taxon>
        <taxon>Nematocera</taxon>
        <taxon>Culicoidea</taxon>
        <taxon>Culicidae</taxon>
        <taxon>Culicinae</taxon>
        <taxon>Aedini</taxon>
        <taxon>Aedes</taxon>
        <taxon>Stegomyia</taxon>
    </lineage>
</organism>
<proteinExistence type="inferred from homology"/>
<reference evidence="8" key="3">
    <citation type="submission" date="2012-09" db="EMBL/GenBank/DDBJ databases">
        <authorList>
            <consortium name="VectorBase"/>
        </authorList>
    </citation>
    <scope>NUCLEOTIDE SEQUENCE</scope>
    <source>
        <strain evidence="8">Liverpool</strain>
    </source>
</reference>
<dbReference type="GO" id="GO:0052689">
    <property type="term" value="F:carboxylic ester hydrolase activity"/>
    <property type="evidence" value="ECO:0007669"/>
    <property type="project" value="UniProtKB-KW"/>
</dbReference>
<reference evidence="8" key="1">
    <citation type="submission" date="2005-10" db="EMBL/GenBank/DDBJ databases">
        <authorList>
            <person name="Loftus B.J."/>
            <person name="Nene V.M."/>
            <person name="Hannick L.I."/>
            <person name="Bidwell S."/>
            <person name="Haas B."/>
            <person name="Amedeo P."/>
            <person name="Orvis J."/>
            <person name="Wortman J.R."/>
            <person name="White O.R."/>
            <person name="Salzberg S."/>
            <person name="Shumway M."/>
            <person name="Koo H."/>
            <person name="Zhao Y."/>
            <person name="Holmes M."/>
            <person name="Miller J."/>
            <person name="Schatz M."/>
            <person name="Pop M."/>
            <person name="Pai G."/>
            <person name="Utterback T."/>
            <person name="Rogers Y.-H."/>
            <person name="Kravitz S."/>
            <person name="Fraser C.M."/>
        </authorList>
    </citation>
    <scope>NUCLEOTIDE SEQUENCE</scope>
    <source>
        <strain evidence="8">Liverpool</strain>
    </source>
</reference>
<dbReference type="InterPro" id="IPR019826">
    <property type="entry name" value="Carboxylesterase_B_AS"/>
</dbReference>
<dbReference type="eggNOG" id="KOG1516">
    <property type="taxonomic scope" value="Eukaryota"/>
</dbReference>
<keyword evidence="4" id="KW-1015">Disulfide bond</keyword>
<dbReference type="AlphaFoldDB" id="Q17NX5"/>
<name>Q17NX5_AEDAE</name>
<evidence type="ECO:0000259" key="7">
    <source>
        <dbReference type="Pfam" id="PF00135"/>
    </source>
</evidence>
<gene>
    <name evidence="8" type="ORF">AaeL_AAEL000546</name>
</gene>
<keyword evidence="3 6" id="KW-0378">Hydrolase</keyword>
<evidence type="ECO:0000256" key="6">
    <source>
        <dbReference type="RuleBase" id="RU361235"/>
    </source>
</evidence>
<evidence type="ECO:0000256" key="1">
    <source>
        <dbReference type="ARBA" id="ARBA00005964"/>
    </source>
</evidence>
<comment type="similarity">
    <text evidence="1 6">Belongs to the type-B carboxylesterase/lipase family.</text>
</comment>
<dbReference type="OrthoDB" id="3200163at2759"/>
<dbReference type="ESTHER" id="aedae-q17nx5">
    <property type="family name" value="Carb_B_Arthropoda"/>
</dbReference>
<evidence type="ECO:0000313" key="9">
    <source>
        <dbReference type="Proteomes" id="UP000682892"/>
    </source>
</evidence>
<dbReference type="PANTHER" id="PTHR43142">
    <property type="entry name" value="CARBOXYLIC ESTER HYDROLASE"/>
    <property type="match status" value="1"/>
</dbReference>
<dbReference type="PROSITE" id="PS00122">
    <property type="entry name" value="CARBOXYLESTERASE_B_1"/>
    <property type="match status" value="1"/>
</dbReference>
<keyword evidence="2" id="KW-0719">Serine esterase</keyword>
<evidence type="ECO:0000256" key="4">
    <source>
        <dbReference type="ARBA" id="ARBA00023157"/>
    </source>
</evidence>
<dbReference type="PROSITE" id="PS00941">
    <property type="entry name" value="CARBOXYLESTERASE_B_2"/>
    <property type="match status" value="1"/>
</dbReference>
<feature type="non-terminal residue" evidence="8">
    <location>
        <position position="583"/>
    </location>
</feature>
<dbReference type="EMBL" id="CH477195">
    <property type="protein sequence ID" value="EAT48423.2"/>
    <property type="molecule type" value="Genomic_DNA"/>
</dbReference>
<dbReference type="Gene3D" id="3.40.50.1820">
    <property type="entry name" value="alpha/beta hydrolase"/>
    <property type="match status" value="1"/>
</dbReference>
<dbReference type="Proteomes" id="UP000682892">
    <property type="component" value="Unassembled WGS sequence"/>
</dbReference>
<dbReference type="PhylomeDB" id="Q17NX5"/>
<dbReference type="VEuPathDB" id="VectorBase:AAEL000546"/>
<dbReference type="KEGG" id="aag:5563676"/>
<evidence type="ECO:0000256" key="5">
    <source>
        <dbReference type="ARBA" id="ARBA00023180"/>
    </source>
</evidence>
<dbReference type="Pfam" id="PF00135">
    <property type="entry name" value="COesterase"/>
    <property type="match status" value="1"/>
</dbReference>
<keyword evidence="5" id="KW-0325">Glycoprotein</keyword>
<dbReference type="STRING" id="7159.Q17NX5"/>
<reference evidence="8" key="2">
    <citation type="journal article" date="2007" name="Science">
        <title>Genome sequence of Aedes aegypti, a major arbovirus vector.</title>
        <authorList>
            <person name="Nene V."/>
            <person name="Wortman J.R."/>
            <person name="Lawson D."/>
            <person name="Haas B."/>
            <person name="Kodira C."/>
            <person name="Tu Z.J."/>
            <person name="Loftus B."/>
            <person name="Xi Z."/>
            <person name="Megy K."/>
            <person name="Grabherr M."/>
            <person name="Ren Q."/>
            <person name="Zdobnov E.M."/>
            <person name="Lobo N.F."/>
            <person name="Campbell K.S."/>
            <person name="Brown S.E."/>
            <person name="Bonaldo M.F."/>
            <person name="Zhu J."/>
            <person name="Sinkins S.P."/>
            <person name="Hogenkamp D.G."/>
            <person name="Amedeo P."/>
            <person name="Arensburger P."/>
            <person name="Atkinson P.W."/>
            <person name="Bidwell S."/>
            <person name="Biedler J."/>
            <person name="Birney E."/>
            <person name="Bruggner R.V."/>
            <person name="Costas J."/>
            <person name="Coy M.R."/>
            <person name="Crabtree J."/>
            <person name="Crawford M."/>
            <person name="Debruyn B."/>
            <person name="Decaprio D."/>
            <person name="Eiglmeier K."/>
            <person name="Eisenstadt E."/>
            <person name="El-Dorry H."/>
            <person name="Gelbart W.M."/>
            <person name="Gomes S.L."/>
            <person name="Hammond M."/>
            <person name="Hannick L.I."/>
            <person name="Hogan J.R."/>
            <person name="Holmes M.H."/>
            <person name="Jaffe D."/>
            <person name="Johnston J.S."/>
            <person name="Kennedy R.C."/>
            <person name="Koo H."/>
            <person name="Kravitz S."/>
            <person name="Kriventseva E.V."/>
            <person name="Kulp D."/>
            <person name="Labutti K."/>
            <person name="Lee E."/>
            <person name="Li S."/>
            <person name="Lovin D.D."/>
            <person name="Mao C."/>
            <person name="Mauceli E."/>
            <person name="Menck C.F."/>
            <person name="Miller J.R."/>
            <person name="Montgomery P."/>
            <person name="Mori A."/>
            <person name="Nascimento A.L."/>
            <person name="Naveira H.F."/>
            <person name="Nusbaum C."/>
            <person name="O'leary S."/>
            <person name="Orvis J."/>
            <person name="Pertea M."/>
            <person name="Quesneville H."/>
            <person name="Reidenbach K.R."/>
            <person name="Rogers Y.H."/>
            <person name="Roth C.W."/>
            <person name="Schneider J.R."/>
            <person name="Schatz M."/>
            <person name="Shumway M."/>
            <person name="Stanke M."/>
            <person name="Stinson E.O."/>
            <person name="Tubio J.M."/>
            <person name="Vanzee J.P."/>
            <person name="Verjovski-Almeida S."/>
            <person name="Werner D."/>
            <person name="White O."/>
            <person name="Wyder S."/>
            <person name="Zeng Q."/>
            <person name="Zhao Q."/>
            <person name="Zhao Y."/>
            <person name="Hill C.A."/>
            <person name="Raikhel A.S."/>
            <person name="Soares M.B."/>
            <person name="Knudson D.L."/>
            <person name="Lee N.H."/>
            <person name="Galagan J."/>
            <person name="Salzberg S.L."/>
            <person name="Paulsen I.T."/>
            <person name="Dimopoulos G."/>
            <person name="Collins F.H."/>
            <person name="Birren B."/>
            <person name="Fraser-Liggett C.M."/>
            <person name="Severson D.W."/>
        </authorList>
    </citation>
    <scope>NUCLEOTIDE SEQUENCE [LARGE SCALE GENOMIC DNA]</scope>
    <source>
        <strain evidence="8">Liverpool</strain>
    </source>
</reference>
<protein>
    <recommendedName>
        <fullName evidence="6">Carboxylic ester hydrolase</fullName>
        <ecNumber evidence="6">3.1.1.-</ecNumber>
    </recommendedName>
</protein>
<evidence type="ECO:0000256" key="3">
    <source>
        <dbReference type="ARBA" id="ARBA00022801"/>
    </source>
</evidence>
<dbReference type="SUPFAM" id="SSF53474">
    <property type="entry name" value="alpha/beta-Hydrolases"/>
    <property type="match status" value="1"/>
</dbReference>
<evidence type="ECO:0000313" key="8">
    <source>
        <dbReference type="EMBL" id="EAT48423.2"/>
    </source>
</evidence>
<dbReference type="EC" id="3.1.1.-" evidence="6"/>
<dbReference type="InterPro" id="IPR019819">
    <property type="entry name" value="Carboxylesterase_B_CS"/>
</dbReference>
<feature type="domain" description="Carboxylesterase type B" evidence="7">
    <location>
        <begin position="69"/>
        <end position="556"/>
    </location>
</feature>
<dbReference type="PaxDb" id="7159-AAEL000546-PA"/>
<dbReference type="InterPro" id="IPR002018">
    <property type="entry name" value="CarbesteraseB"/>
</dbReference>